<dbReference type="SUPFAM" id="SSF53335">
    <property type="entry name" value="S-adenosyl-L-methionine-dependent methyltransferases"/>
    <property type="match status" value="1"/>
</dbReference>
<feature type="binding site" evidence="4">
    <location>
        <position position="280"/>
    </location>
    <ligand>
        <name>S-adenosyl-L-methionine</name>
        <dbReference type="ChEBI" id="CHEBI:59789"/>
    </ligand>
</feature>
<dbReference type="Gene3D" id="2.40.50.1070">
    <property type="match status" value="1"/>
</dbReference>
<feature type="binding site" evidence="4">
    <location>
        <position position="227"/>
    </location>
    <ligand>
        <name>S-adenosyl-L-methionine</name>
        <dbReference type="ChEBI" id="CHEBI:59789"/>
    </ligand>
</feature>
<dbReference type="RefSeq" id="WP_192142443.1">
    <property type="nucleotide sequence ID" value="NZ_JACYXZ010000002.1"/>
</dbReference>
<accession>A0A927K3B5</accession>
<dbReference type="PROSITE" id="PS50926">
    <property type="entry name" value="TRAM"/>
    <property type="match status" value="1"/>
</dbReference>
<dbReference type="InterPro" id="IPR002792">
    <property type="entry name" value="TRAM_dom"/>
</dbReference>
<dbReference type="GO" id="GO:0070041">
    <property type="term" value="F:rRNA (uridine-C5-)-methyltransferase activity"/>
    <property type="evidence" value="ECO:0007669"/>
    <property type="project" value="TreeGrafter"/>
</dbReference>
<evidence type="ECO:0000313" key="6">
    <source>
        <dbReference type="EMBL" id="MBD8869619.1"/>
    </source>
</evidence>
<dbReference type="GO" id="GO:0070475">
    <property type="term" value="P:rRNA base methylation"/>
    <property type="evidence" value="ECO:0007669"/>
    <property type="project" value="TreeGrafter"/>
</dbReference>
<name>A0A927K3B5_9ACTN</name>
<dbReference type="SUPFAM" id="SSF50249">
    <property type="entry name" value="Nucleic acid-binding proteins"/>
    <property type="match status" value="1"/>
</dbReference>
<feature type="binding site" evidence="4">
    <location>
        <position position="256"/>
    </location>
    <ligand>
        <name>S-adenosyl-L-methionine</name>
        <dbReference type="ChEBI" id="CHEBI:59789"/>
    </ligand>
</feature>
<dbReference type="Pfam" id="PF01938">
    <property type="entry name" value="TRAM"/>
    <property type="match status" value="1"/>
</dbReference>
<dbReference type="PROSITE" id="PS51687">
    <property type="entry name" value="SAM_MT_RNA_M5U"/>
    <property type="match status" value="1"/>
</dbReference>
<dbReference type="CDD" id="cd02440">
    <property type="entry name" value="AdoMet_MTases"/>
    <property type="match status" value="1"/>
</dbReference>
<dbReference type="Gene3D" id="2.40.50.140">
    <property type="entry name" value="Nucleic acid-binding proteins"/>
    <property type="match status" value="1"/>
</dbReference>
<evidence type="ECO:0000256" key="1">
    <source>
        <dbReference type="ARBA" id="ARBA00022603"/>
    </source>
</evidence>
<dbReference type="InterPro" id="IPR029063">
    <property type="entry name" value="SAM-dependent_MTases_sf"/>
</dbReference>
<feature type="binding site" evidence="4">
    <location>
        <position position="324"/>
    </location>
    <ligand>
        <name>S-adenosyl-L-methionine</name>
        <dbReference type="ChEBI" id="CHEBI:59789"/>
    </ligand>
</feature>
<comment type="similarity">
    <text evidence="4">Belongs to the class I-like SAM-binding methyltransferase superfamily. RNA M5U methyltransferase family.</text>
</comment>
<keyword evidence="1 4" id="KW-0489">Methyltransferase</keyword>
<protein>
    <submittedName>
        <fullName evidence="6">Class I SAM-dependent RNA methyltransferase</fullName>
    </submittedName>
</protein>
<feature type="active site" description="Nucleophile" evidence="4">
    <location>
        <position position="351"/>
    </location>
</feature>
<proteinExistence type="inferred from homology"/>
<keyword evidence="2 4" id="KW-0808">Transferase</keyword>
<sequence>MARRPRERKARGASVVGARFEVTVGPVAHGGHCVARVAEAGNRVVFVRHALPGEQVVVEVTEGTEGDGFWRGDAVEVRTPSPDRVPAPCPYAGPELCGGCDFQHVALPAQRDLKAAVVREQLVRLGGLAEDDPLVAGLVVEAVDGDQEGLRWRTRMRYVGLPGGAQGLHVHRSSEVVEIDDCRIAHPRALEVVEGVRDDGPTAPVVEQVAAQGTEREFAVDADGFWQVHPGAPGVLVGTVLELLGPRPGEAVLDLYAGVGVFAAFLADRVGERGRVVAVEGDLAACGHARGNLVGLPQARVAQGSVDRVLRESYDEPFDLVVLDPPREGARRKVVEQVVDRAPRAVAYVACDPAALARDVATFADLGYRLSALRAFDLFPMTHHVECVALLTKTGVDLR</sequence>
<dbReference type="Proteomes" id="UP000616839">
    <property type="component" value="Unassembled WGS sequence"/>
</dbReference>
<reference evidence="6" key="1">
    <citation type="submission" date="2020-09" db="EMBL/GenBank/DDBJ databases">
        <title>Nocardioides sp. strain MJB4 16S ribosomal RNA gene Genome sequencing and assembly.</title>
        <authorList>
            <person name="Kim I."/>
        </authorList>
    </citation>
    <scope>NUCLEOTIDE SEQUENCE</scope>
    <source>
        <strain evidence="6">MJB4</strain>
    </source>
</reference>
<dbReference type="PANTHER" id="PTHR11061">
    <property type="entry name" value="RNA M5U METHYLTRANSFERASE"/>
    <property type="match status" value="1"/>
</dbReference>
<feature type="domain" description="TRAM" evidence="5">
    <location>
        <begin position="13"/>
        <end position="76"/>
    </location>
</feature>
<dbReference type="InterPro" id="IPR012340">
    <property type="entry name" value="NA-bd_OB-fold"/>
</dbReference>
<dbReference type="AlphaFoldDB" id="A0A927K3B5"/>
<dbReference type="Pfam" id="PF01135">
    <property type="entry name" value="PCMT"/>
    <property type="match status" value="1"/>
</dbReference>
<dbReference type="Pfam" id="PF05958">
    <property type="entry name" value="tRNA_U5-meth_tr"/>
    <property type="match status" value="1"/>
</dbReference>
<dbReference type="InterPro" id="IPR030391">
    <property type="entry name" value="MeTrfase_TrmA_CS"/>
</dbReference>
<evidence type="ECO:0000256" key="2">
    <source>
        <dbReference type="ARBA" id="ARBA00022679"/>
    </source>
</evidence>
<evidence type="ECO:0000313" key="7">
    <source>
        <dbReference type="Proteomes" id="UP000616839"/>
    </source>
</evidence>
<dbReference type="Gene3D" id="3.40.50.150">
    <property type="entry name" value="Vaccinia Virus protein VP39"/>
    <property type="match status" value="2"/>
</dbReference>
<dbReference type="InterPro" id="IPR010280">
    <property type="entry name" value="U5_MeTrfase_fam"/>
</dbReference>
<organism evidence="6 7">
    <name type="scientific">Nocardioides donggukensis</name>
    <dbReference type="NCBI Taxonomy" id="2774019"/>
    <lineage>
        <taxon>Bacteria</taxon>
        <taxon>Bacillati</taxon>
        <taxon>Actinomycetota</taxon>
        <taxon>Actinomycetes</taxon>
        <taxon>Propionibacteriales</taxon>
        <taxon>Nocardioidaceae</taxon>
        <taxon>Nocardioides</taxon>
    </lineage>
</organism>
<gene>
    <name evidence="6" type="ORF">IE331_08280</name>
</gene>
<evidence type="ECO:0000259" key="5">
    <source>
        <dbReference type="PROSITE" id="PS50926"/>
    </source>
</evidence>
<dbReference type="EMBL" id="JACYXZ010000002">
    <property type="protein sequence ID" value="MBD8869619.1"/>
    <property type="molecule type" value="Genomic_DNA"/>
</dbReference>
<evidence type="ECO:0000256" key="3">
    <source>
        <dbReference type="ARBA" id="ARBA00022691"/>
    </source>
</evidence>
<evidence type="ECO:0000256" key="4">
    <source>
        <dbReference type="PROSITE-ProRule" id="PRU01024"/>
    </source>
</evidence>
<comment type="caution">
    <text evidence="6">The sequence shown here is derived from an EMBL/GenBank/DDBJ whole genome shotgun (WGS) entry which is preliminary data.</text>
</comment>
<keyword evidence="3 4" id="KW-0949">S-adenosyl-L-methionine</keyword>
<dbReference type="PANTHER" id="PTHR11061:SF30">
    <property type="entry name" value="TRNA (URACIL(54)-C(5))-METHYLTRANSFERASE"/>
    <property type="match status" value="1"/>
</dbReference>
<dbReference type="PROSITE" id="PS01231">
    <property type="entry name" value="TRMA_2"/>
    <property type="match status" value="1"/>
</dbReference>
<keyword evidence="7" id="KW-1185">Reference proteome</keyword>